<dbReference type="EMBL" id="MH744419">
    <property type="protein sequence ID" value="AYD81564.1"/>
    <property type="molecule type" value="Genomic_DNA"/>
</dbReference>
<dbReference type="Proteomes" id="UP000278416">
    <property type="component" value="Segment"/>
</dbReference>
<keyword evidence="2" id="KW-1185">Reference proteome</keyword>
<sequence>MTIAPITAQEIGNVTVTREGSTLRATTDLLKVTANMSDDPATLRTRATMVLALATYIDSPPAPPFEFPQNHAAVLLADGPMQDGVAPVARFTRIEDRGWFSATYGWQTEAFLLKDFTNLRVISEGIPGTAPDTIPDPTE</sequence>
<dbReference type="RefSeq" id="YP_009881743.1">
    <property type="nucleotide sequence ID" value="NC_049442.1"/>
</dbReference>
<reference evidence="1 2" key="1">
    <citation type="submission" date="2018-08" db="EMBL/GenBank/DDBJ databases">
        <authorList>
            <person name="Edupali M."/>
            <person name="Eltaeb M."/>
            <person name="Griswold I."/>
            <person name="Han P."/>
            <person name="Iszauk E."/>
            <person name="Joshi S."/>
            <person name="Kim Y."/>
            <person name="Krakopolsky K."/>
            <person name="Kubyshko V."/>
            <person name="Lee J."/>
            <person name="Lee N.Y."/>
            <person name="Lumaj G."/>
            <person name="Muskovitz J."/>
            <person name="Ning J."/>
            <person name="Noll E."/>
            <person name="Persaud B."/>
            <person name="Shankar N."/>
            <person name="Shim K."/>
            <person name="Srinivasan C."/>
            <person name="Yoon I."/>
            <person name="Zhang S."/>
            <person name="Ziausyte U."/>
            <person name="Jarvik J.W."/>
            <person name="Mcguier N."/>
            <person name="Lopez A.J."/>
            <person name="Garlena R.A."/>
            <person name="Russell D.A."/>
            <person name="Pope W.H."/>
            <person name="Jacobs-Sera D."/>
            <person name="Hatfull G.F."/>
        </authorList>
    </citation>
    <scope>NUCLEOTIDE SEQUENCE [LARGE SCALE GENOMIC DNA]</scope>
</reference>
<dbReference type="GeneID" id="55811016"/>
<dbReference type="KEGG" id="vg:55811016"/>
<gene>
    <name evidence="1" type="primary">70</name>
    <name evidence="1" type="ORF">KBurrousTX_70</name>
</gene>
<evidence type="ECO:0000313" key="2">
    <source>
        <dbReference type="Proteomes" id="UP000278416"/>
    </source>
</evidence>
<proteinExistence type="predicted"/>
<protein>
    <submittedName>
        <fullName evidence="1">Uncharacterized protein</fullName>
    </submittedName>
</protein>
<name>A0A386KB58_9CAUD</name>
<accession>A0A386KB58</accession>
<organism evidence="1 2">
    <name type="scientific">Arthrobacter phage KBurrousTX</name>
    <dbReference type="NCBI Taxonomy" id="2315608"/>
    <lineage>
        <taxon>Viruses</taxon>
        <taxon>Duplodnaviria</taxon>
        <taxon>Heunggongvirae</taxon>
        <taxon>Uroviricota</taxon>
        <taxon>Caudoviricetes</taxon>
        <taxon>Klausavirus</taxon>
        <taxon>Klausavirus kburrousTX</taxon>
    </lineage>
</organism>
<evidence type="ECO:0000313" key="1">
    <source>
        <dbReference type="EMBL" id="AYD81564.1"/>
    </source>
</evidence>